<name>A0A5J4PXZ2_9EUKA</name>
<comment type="caution">
    <text evidence="1">The sequence shown here is derived from an EMBL/GenBank/DDBJ whole genome shotgun (WGS) entry which is preliminary data.</text>
</comment>
<feature type="non-terminal residue" evidence="1">
    <location>
        <position position="1"/>
    </location>
</feature>
<gene>
    <name evidence="1" type="ORF">EZS28_055713</name>
</gene>
<dbReference type="EMBL" id="SNRW01048195">
    <property type="protein sequence ID" value="KAA6313691.1"/>
    <property type="molecule type" value="Genomic_DNA"/>
</dbReference>
<proteinExistence type="predicted"/>
<reference evidence="1 2" key="1">
    <citation type="submission" date="2019-03" db="EMBL/GenBank/DDBJ databases">
        <title>Single cell metagenomics reveals metabolic interactions within the superorganism composed of flagellate Streblomastix strix and complex community of Bacteroidetes bacteria on its surface.</title>
        <authorList>
            <person name="Treitli S.C."/>
            <person name="Kolisko M."/>
            <person name="Husnik F."/>
            <person name="Keeling P."/>
            <person name="Hampl V."/>
        </authorList>
    </citation>
    <scope>NUCLEOTIDE SEQUENCE [LARGE SCALE GENOMIC DNA]</scope>
    <source>
        <strain evidence="1">ST1C</strain>
    </source>
</reference>
<evidence type="ECO:0000313" key="2">
    <source>
        <dbReference type="Proteomes" id="UP000324800"/>
    </source>
</evidence>
<dbReference type="Proteomes" id="UP000324800">
    <property type="component" value="Unassembled WGS sequence"/>
</dbReference>
<sequence length="12" mass="1300">NAKGDSEPQLNQ</sequence>
<protein>
    <submittedName>
        <fullName evidence="1">Uncharacterized protein</fullName>
    </submittedName>
</protein>
<organism evidence="1 2">
    <name type="scientific">Streblomastix strix</name>
    <dbReference type="NCBI Taxonomy" id="222440"/>
    <lineage>
        <taxon>Eukaryota</taxon>
        <taxon>Metamonada</taxon>
        <taxon>Preaxostyla</taxon>
        <taxon>Oxymonadida</taxon>
        <taxon>Streblomastigidae</taxon>
        <taxon>Streblomastix</taxon>
    </lineage>
</organism>
<evidence type="ECO:0000313" key="1">
    <source>
        <dbReference type="EMBL" id="KAA6313691.1"/>
    </source>
</evidence>
<accession>A0A5J4PXZ2</accession>